<accession>A0ABS1VB22</accession>
<comment type="caution">
    <text evidence="1">The sequence shown here is derived from an EMBL/GenBank/DDBJ whole genome shotgun (WGS) entry which is preliminary data.</text>
</comment>
<proteinExistence type="predicted"/>
<dbReference type="Proteomes" id="UP000606490">
    <property type="component" value="Unassembled WGS sequence"/>
</dbReference>
<organism evidence="1 2">
    <name type="scientific">Belnapia mucosa</name>
    <dbReference type="NCBI Taxonomy" id="2804532"/>
    <lineage>
        <taxon>Bacteria</taxon>
        <taxon>Pseudomonadati</taxon>
        <taxon>Pseudomonadota</taxon>
        <taxon>Alphaproteobacteria</taxon>
        <taxon>Acetobacterales</taxon>
        <taxon>Roseomonadaceae</taxon>
        <taxon>Belnapia</taxon>
    </lineage>
</organism>
<protein>
    <submittedName>
        <fullName evidence="1">Uncharacterized protein</fullName>
    </submittedName>
</protein>
<dbReference type="RefSeq" id="WP_202828616.1">
    <property type="nucleotide sequence ID" value="NZ_JAEUXJ010000021.1"/>
</dbReference>
<reference evidence="1 2" key="1">
    <citation type="submission" date="2021-01" db="EMBL/GenBank/DDBJ databases">
        <title>Belnapia mucosa sp. nov. and Belnapia arida sp. nov., isolated from the Tabernas Desert (Almeria, Spain).</title>
        <authorList>
            <person name="Molina-Menor E."/>
            <person name="Vidal-Verdu A."/>
            <person name="Calonge A."/>
            <person name="Satari L."/>
            <person name="Pereto Magraner J."/>
            <person name="Porcar Miralles M."/>
        </authorList>
    </citation>
    <scope>NUCLEOTIDE SEQUENCE [LARGE SCALE GENOMIC DNA]</scope>
    <source>
        <strain evidence="1 2">T6</strain>
    </source>
</reference>
<dbReference type="EMBL" id="JAEUXJ010000021">
    <property type="protein sequence ID" value="MBL6458874.1"/>
    <property type="molecule type" value="Genomic_DNA"/>
</dbReference>
<name>A0ABS1VB22_9PROT</name>
<evidence type="ECO:0000313" key="1">
    <source>
        <dbReference type="EMBL" id="MBL6458874.1"/>
    </source>
</evidence>
<gene>
    <name evidence="1" type="ORF">JMJ55_26450</name>
</gene>
<evidence type="ECO:0000313" key="2">
    <source>
        <dbReference type="Proteomes" id="UP000606490"/>
    </source>
</evidence>
<keyword evidence="2" id="KW-1185">Reference proteome</keyword>
<sequence length="144" mass="15895">MMADQVLPALVQRRAELAGELQKAQGHVQQLHADLASLDAVIRQFDPDYPVASIRPKYRRAETPAEHGAMSRSVLDILRRAGEPLSATEIASRVIAERALDASDKGLRRLMVKRVGMALRYQRTNGMVHEVATEGVAMAWGIAR</sequence>